<feature type="compositionally biased region" description="Basic and acidic residues" evidence="1">
    <location>
        <begin position="287"/>
        <end position="300"/>
    </location>
</feature>
<dbReference type="AlphaFoldDB" id="A0AA36NAZ4"/>
<feature type="compositionally biased region" description="Polar residues" evidence="1">
    <location>
        <begin position="158"/>
        <end position="167"/>
    </location>
</feature>
<feature type="compositionally biased region" description="Basic and acidic residues" evidence="1">
    <location>
        <begin position="225"/>
        <end position="234"/>
    </location>
</feature>
<feature type="compositionally biased region" description="Polar residues" evidence="1">
    <location>
        <begin position="274"/>
        <end position="284"/>
    </location>
</feature>
<comment type="caution">
    <text evidence="2">The sequence shown here is derived from an EMBL/GenBank/DDBJ whole genome shotgun (WGS) entry which is preliminary data.</text>
</comment>
<proteinExistence type="predicted"/>
<feature type="compositionally biased region" description="Acidic residues" evidence="1">
    <location>
        <begin position="75"/>
        <end position="88"/>
    </location>
</feature>
<keyword evidence="3" id="KW-1185">Reference proteome</keyword>
<feature type="compositionally biased region" description="Basic and acidic residues" evidence="1">
    <location>
        <begin position="127"/>
        <end position="138"/>
    </location>
</feature>
<reference evidence="2" key="1">
    <citation type="submission" date="2023-08" db="EMBL/GenBank/DDBJ databases">
        <authorList>
            <person name="Chen Y."/>
            <person name="Shah S."/>
            <person name="Dougan E. K."/>
            <person name="Thang M."/>
            <person name="Chan C."/>
        </authorList>
    </citation>
    <scope>NUCLEOTIDE SEQUENCE</scope>
</reference>
<organism evidence="2 3">
    <name type="scientific">Effrenium voratum</name>
    <dbReference type="NCBI Taxonomy" id="2562239"/>
    <lineage>
        <taxon>Eukaryota</taxon>
        <taxon>Sar</taxon>
        <taxon>Alveolata</taxon>
        <taxon>Dinophyceae</taxon>
        <taxon>Suessiales</taxon>
        <taxon>Symbiodiniaceae</taxon>
        <taxon>Effrenium</taxon>
    </lineage>
</organism>
<evidence type="ECO:0000313" key="3">
    <source>
        <dbReference type="Proteomes" id="UP001178507"/>
    </source>
</evidence>
<accession>A0AA36NAZ4</accession>
<sequence>MADDILASLGLDSDESDVDSVDLAQLLPEERGASPVAASSIAEVRAVPAQADAVPKLHLGNPGPDPLLGELLGDSSDESSDLDIDELLLSDSPKAAASAPVPKVQFSQGPESDSASDGPKQLIDDSVADHRAVGRDASADSEIQQPQRVVDMHERTEQSAQDGSSDDQFAIERTRASGTDSVMQQAQQVVDVLEHTEQKAQDGFADNRPAAGQASGTQQPQQVVDVHERAEQRAHAGAGYQSAVDSTPASDMQPQRVTAAVEQWETRRPRPTVHQPQARSSSAKLLSPEKRDPRSRHAERPSPPVAPVRPELESGASGDPRQRETLADSVQEDEIQPGVKAESLWQEQIRLDISCEVLRALSCVKAKPEVFNAAEAELRQRVRLQEAAQREAAELRAQAEGASVETLLHQLGMELEPGREGELRARLQREARLLHGRLLADIAARAKAEAKARLAEEAARRSDAERWRRTAKASLEIRKHLHPAVPAVRPTRSEPLVAQMELYLRVRYLDSVEPCALRMERSVEHSPVQFEAFRAPTSERSFDANDQVSGVALDLRTPEEAKQEEQEAQRLERFFDVDHLPEVEYVAEWAAKEQALAGMVDKLMRSKTVQEALGDRSDGLGVSNAEEKEEVMEFSYVLRPLEANRLNSLDAEISSEGYRPWNPRVVLAHASGGRCPSPFEETLSIGPDVLARQWCIWPPRAFVWSRKGQTQKC</sequence>
<feature type="compositionally biased region" description="Low complexity" evidence="1">
    <location>
        <begin position="89"/>
        <end position="104"/>
    </location>
</feature>
<evidence type="ECO:0000256" key="1">
    <source>
        <dbReference type="SAM" id="MobiDB-lite"/>
    </source>
</evidence>
<evidence type="ECO:0000313" key="2">
    <source>
        <dbReference type="EMBL" id="CAJ1405680.1"/>
    </source>
</evidence>
<feature type="compositionally biased region" description="Polar residues" evidence="1">
    <location>
        <begin position="243"/>
        <end position="256"/>
    </location>
</feature>
<feature type="compositionally biased region" description="Polar residues" evidence="1">
    <location>
        <begin position="176"/>
        <end position="188"/>
    </location>
</feature>
<dbReference type="EMBL" id="CAUJNA010003596">
    <property type="protein sequence ID" value="CAJ1405680.1"/>
    <property type="molecule type" value="Genomic_DNA"/>
</dbReference>
<gene>
    <name evidence="2" type="ORF">EVOR1521_LOCUS27831</name>
</gene>
<feature type="compositionally biased region" description="Polar residues" evidence="1">
    <location>
        <begin position="105"/>
        <end position="115"/>
    </location>
</feature>
<dbReference type="Proteomes" id="UP001178507">
    <property type="component" value="Unassembled WGS sequence"/>
</dbReference>
<feature type="region of interest" description="Disordered" evidence="1">
    <location>
        <begin position="54"/>
        <end position="335"/>
    </location>
</feature>
<protein>
    <submittedName>
        <fullName evidence="2">Uncharacterized protein</fullName>
    </submittedName>
</protein>
<name>A0AA36NAZ4_9DINO</name>